<dbReference type="AlphaFoldDB" id="A0A2I0VDH0"/>
<feature type="transmembrane region" description="Helical" evidence="1">
    <location>
        <begin position="618"/>
        <end position="643"/>
    </location>
</feature>
<accession>A0A2I0VDH0</accession>
<sequence>MAMMDKTRNLLEGFMEGSFKWALSRRTSFDEEYEEMGRSPSGKRKWIPELSQMANVIVGRCSQILDVSMDELQGNFDSEASDGLKKSSNYARNFLEYCCFRALGLMTQIIGHPADPKFRRLTFDMMLAWEAPSAASPPSPRVDKDNTVGLDAFLRIAPAIPIIADVITCSNIFDVLANPNSGRLSFVVYEKYLVGLDRVIKKMKSQTESSLIHAIRSERGEKIIEVDGTLTSQPVLEHIGISTWPGRLTLTDHALYFEALKVVTYDKAKIYDLSADLKQIVKPELTGPWGSRLFDKAVMYRSVSVLEPIIIEFPELTGHSRRDYWLAIIREILYAHRFVRKIQMEGVDKEETLSKAVLGILRLQAIQEMFSAVPVRFESLLMFNLADQLPGGDLILEALANMIISKSLDQTNGSRSASGMYSISALAILSNLGVVSQVSSDEKLIVGDVVVGEMTDLQKVVMESRLNYKMVEEAQATVDGVKVDGIDTNLAVMKELLYPVMEIGNKLTCFAKWEDPFKSLLFCSIFSYIIFRGWIGYVVVGLLLFMAVFMLVTRFYNQGRPIDEVKVQAPPPMNAMEQLLAVQNAISQVEELVQDGNIILLKLRALLLAIPLQATDRVILILILAALSLVFLPVKLFLLMIFLEIFTRYSPPRRASTERWTRRFREWWFSIPAAPVVLERDKEDKKKR</sequence>
<feature type="transmembrane region" description="Helical" evidence="1">
    <location>
        <begin position="534"/>
        <end position="556"/>
    </location>
</feature>
<organism evidence="2 3">
    <name type="scientific">Dendrobium catenatum</name>
    <dbReference type="NCBI Taxonomy" id="906689"/>
    <lineage>
        <taxon>Eukaryota</taxon>
        <taxon>Viridiplantae</taxon>
        <taxon>Streptophyta</taxon>
        <taxon>Embryophyta</taxon>
        <taxon>Tracheophyta</taxon>
        <taxon>Spermatophyta</taxon>
        <taxon>Magnoliopsida</taxon>
        <taxon>Liliopsida</taxon>
        <taxon>Asparagales</taxon>
        <taxon>Orchidaceae</taxon>
        <taxon>Epidendroideae</taxon>
        <taxon>Malaxideae</taxon>
        <taxon>Dendrobiinae</taxon>
        <taxon>Dendrobium</taxon>
    </lineage>
</organism>
<name>A0A2I0VDH0_9ASPA</name>
<keyword evidence="1" id="KW-0812">Transmembrane</keyword>
<evidence type="ECO:0000313" key="2">
    <source>
        <dbReference type="EMBL" id="PKU61456.1"/>
    </source>
</evidence>
<keyword evidence="1" id="KW-0472">Membrane</keyword>
<evidence type="ECO:0000313" key="3">
    <source>
        <dbReference type="Proteomes" id="UP000233837"/>
    </source>
</evidence>
<reference evidence="2 3" key="1">
    <citation type="journal article" date="2016" name="Sci. Rep.">
        <title>The Dendrobium catenatum Lindl. genome sequence provides insights into polysaccharide synthase, floral development and adaptive evolution.</title>
        <authorList>
            <person name="Zhang G.Q."/>
            <person name="Xu Q."/>
            <person name="Bian C."/>
            <person name="Tsai W.C."/>
            <person name="Yeh C.M."/>
            <person name="Liu K.W."/>
            <person name="Yoshida K."/>
            <person name="Zhang L.S."/>
            <person name="Chang S.B."/>
            <person name="Chen F."/>
            <person name="Shi Y."/>
            <person name="Su Y.Y."/>
            <person name="Zhang Y.Q."/>
            <person name="Chen L.J."/>
            <person name="Yin Y."/>
            <person name="Lin M."/>
            <person name="Huang H."/>
            <person name="Deng H."/>
            <person name="Wang Z.W."/>
            <person name="Zhu S.L."/>
            <person name="Zhao X."/>
            <person name="Deng C."/>
            <person name="Niu S.C."/>
            <person name="Huang J."/>
            <person name="Wang M."/>
            <person name="Liu G.H."/>
            <person name="Yang H.J."/>
            <person name="Xiao X.J."/>
            <person name="Hsiao Y.Y."/>
            <person name="Wu W.L."/>
            <person name="Chen Y.Y."/>
            <person name="Mitsuda N."/>
            <person name="Ohme-Takagi M."/>
            <person name="Luo Y.B."/>
            <person name="Van de Peer Y."/>
            <person name="Liu Z.J."/>
        </authorList>
    </citation>
    <scope>NUCLEOTIDE SEQUENCE [LARGE SCALE GENOMIC DNA]</scope>
    <source>
        <tissue evidence="2">The whole plant</tissue>
    </source>
</reference>
<protein>
    <submittedName>
        <fullName evidence="2">Uncharacterized protein</fullName>
    </submittedName>
</protein>
<proteinExistence type="predicted"/>
<keyword evidence="1" id="KW-1133">Transmembrane helix</keyword>
<gene>
    <name evidence="2" type="ORF">MA16_Dca019692</name>
</gene>
<dbReference type="InterPro" id="IPR006927">
    <property type="entry name" value="DUF639"/>
</dbReference>
<dbReference type="Proteomes" id="UP000233837">
    <property type="component" value="Unassembled WGS sequence"/>
</dbReference>
<reference evidence="2 3" key="2">
    <citation type="journal article" date="2017" name="Nature">
        <title>The Apostasia genome and the evolution of orchids.</title>
        <authorList>
            <person name="Zhang G.Q."/>
            <person name="Liu K.W."/>
            <person name="Li Z."/>
            <person name="Lohaus R."/>
            <person name="Hsiao Y.Y."/>
            <person name="Niu S.C."/>
            <person name="Wang J.Y."/>
            <person name="Lin Y.C."/>
            <person name="Xu Q."/>
            <person name="Chen L.J."/>
            <person name="Yoshida K."/>
            <person name="Fujiwara S."/>
            <person name="Wang Z.W."/>
            <person name="Zhang Y.Q."/>
            <person name="Mitsuda N."/>
            <person name="Wang M."/>
            <person name="Liu G.H."/>
            <person name="Pecoraro L."/>
            <person name="Huang H.X."/>
            <person name="Xiao X.J."/>
            <person name="Lin M."/>
            <person name="Wu X.Y."/>
            <person name="Wu W.L."/>
            <person name="Chen Y.Y."/>
            <person name="Chang S.B."/>
            <person name="Sakamoto S."/>
            <person name="Ohme-Takagi M."/>
            <person name="Yagi M."/>
            <person name="Zeng S.J."/>
            <person name="Shen C.Y."/>
            <person name="Yeh C.M."/>
            <person name="Luo Y.B."/>
            <person name="Tsai W.C."/>
            <person name="Van de Peer Y."/>
            <person name="Liu Z.J."/>
        </authorList>
    </citation>
    <scope>NUCLEOTIDE SEQUENCE [LARGE SCALE GENOMIC DNA]</scope>
    <source>
        <tissue evidence="2">The whole plant</tissue>
    </source>
</reference>
<dbReference type="OrthoDB" id="2016709at2759"/>
<dbReference type="PANTHER" id="PTHR31860">
    <property type="entry name" value="HEAT-INDUCIBLE TRANSCRIPTION REPRESSOR (DUF639)-RELATED"/>
    <property type="match status" value="1"/>
</dbReference>
<dbReference type="Pfam" id="PF04842">
    <property type="entry name" value="DUF639"/>
    <property type="match status" value="1"/>
</dbReference>
<evidence type="ECO:0000256" key="1">
    <source>
        <dbReference type="SAM" id="Phobius"/>
    </source>
</evidence>
<dbReference type="PANTHER" id="PTHR31860:SF6">
    <property type="entry name" value="HEAT-INDUCIBLE TRANSCRIPTION REPRESSOR (DUF639)"/>
    <property type="match status" value="1"/>
</dbReference>
<dbReference type="EMBL" id="KZ503779">
    <property type="protein sequence ID" value="PKU61456.1"/>
    <property type="molecule type" value="Genomic_DNA"/>
</dbReference>
<keyword evidence="3" id="KW-1185">Reference proteome</keyword>